<evidence type="ECO:0000256" key="4">
    <source>
        <dbReference type="ARBA" id="ARBA00022475"/>
    </source>
</evidence>
<organism evidence="9 10">
    <name type="scientific">Spartinivicinus marinus</name>
    <dbReference type="NCBI Taxonomy" id="2994442"/>
    <lineage>
        <taxon>Bacteria</taxon>
        <taxon>Pseudomonadati</taxon>
        <taxon>Pseudomonadota</taxon>
        <taxon>Gammaproteobacteria</taxon>
        <taxon>Oceanospirillales</taxon>
        <taxon>Zooshikellaceae</taxon>
        <taxon>Spartinivicinus</taxon>
    </lineage>
</organism>
<reference evidence="9 10" key="1">
    <citation type="submission" date="2020-07" db="EMBL/GenBank/DDBJ databases">
        <title>Endozoicomonas sp. nov., isolated from sediment.</title>
        <authorList>
            <person name="Gu T."/>
        </authorList>
    </citation>
    <scope>NUCLEOTIDE SEQUENCE [LARGE SCALE GENOMIC DNA]</scope>
    <source>
        <strain evidence="9 10">SM1973</strain>
    </source>
</reference>
<dbReference type="GO" id="GO:0005886">
    <property type="term" value="C:plasma membrane"/>
    <property type="evidence" value="ECO:0007669"/>
    <property type="project" value="UniProtKB-SubCell"/>
</dbReference>
<dbReference type="GO" id="GO:0022857">
    <property type="term" value="F:transmembrane transporter activity"/>
    <property type="evidence" value="ECO:0007669"/>
    <property type="project" value="InterPro"/>
</dbReference>
<dbReference type="EMBL" id="JACCKB010000090">
    <property type="protein sequence ID" value="NYZ69475.1"/>
    <property type="molecule type" value="Genomic_DNA"/>
</dbReference>
<evidence type="ECO:0000256" key="5">
    <source>
        <dbReference type="ARBA" id="ARBA00022692"/>
    </source>
</evidence>
<keyword evidence="6 8" id="KW-1133">Transmembrane helix</keyword>
<feature type="transmembrane region" description="Helical" evidence="8">
    <location>
        <begin position="186"/>
        <end position="213"/>
    </location>
</feature>
<dbReference type="NCBIfam" id="TIGR00842">
    <property type="entry name" value="bcct"/>
    <property type="match status" value="1"/>
</dbReference>
<evidence type="ECO:0000256" key="6">
    <source>
        <dbReference type="ARBA" id="ARBA00022989"/>
    </source>
</evidence>
<dbReference type="PANTHER" id="PTHR30047:SF7">
    <property type="entry name" value="HIGH-AFFINITY CHOLINE TRANSPORT PROTEIN"/>
    <property type="match status" value="1"/>
</dbReference>
<dbReference type="Pfam" id="PF02028">
    <property type="entry name" value="BCCT"/>
    <property type="match status" value="1"/>
</dbReference>
<feature type="transmembrane region" description="Helical" evidence="8">
    <location>
        <begin position="423"/>
        <end position="453"/>
    </location>
</feature>
<keyword evidence="3" id="KW-0813">Transport</keyword>
<proteinExistence type="inferred from homology"/>
<protein>
    <submittedName>
        <fullName evidence="9">BCCT family transporter</fullName>
    </submittedName>
</protein>
<evidence type="ECO:0000256" key="2">
    <source>
        <dbReference type="ARBA" id="ARBA00005658"/>
    </source>
</evidence>
<sequence>MVSTQGFFRGTDPTSSTISFLTILLFVISGVLITDTIASWFGAMSSWILSYFKWYYIGLVACLLFFCFWLIASPYGQIKLGDNEEQPEYSYFAWFAMLFSAGMGIGLVFWSIAEPIYHFQGNPFISEPLTPEAAEVAMRLTYFHWGLHPWAIYVVVGLSLAFFSYRKKLPLAIRSALHPLIGDRLYGPWGHLVDVLAVFATVFGVATSMGLGISQMNAGLHHMFGVDISTTNQLILITIVTAIATLSTVTGVGKGIKWLSSINLWLTFIIMGFLLLYGPTRYLLNSFLQSTGDYLANVIPLSLWTDAESQASSWQNSWTAFYWGWWIAWAPFVGMFIARISRGRTIREFVVGVLLVPTLLGFIWLTLFGSTALSLELFHQVKNEAGEIVAAVGQAGIVDAVKTDVTSALYTTLETLDNGTVGWAATFVATLLIATYFITSADSGTLVVATILSHGNPHPATIHRVIWGIGEGAVAAVLLLAGGLKALQTASINVALPFSVVIIVMMWGLVKALKAEHQQTLMQTLPVKSA</sequence>
<keyword evidence="4" id="KW-1003">Cell membrane</keyword>
<evidence type="ECO:0000313" key="10">
    <source>
        <dbReference type="Proteomes" id="UP000569732"/>
    </source>
</evidence>
<keyword evidence="10" id="KW-1185">Reference proteome</keyword>
<dbReference type="Proteomes" id="UP000569732">
    <property type="component" value="Unassembled WGS sequence"/>
</dbReference>
<keyword evidence="7 8" id="KW-0472">Membrane</keyword>
<accession>A0A853IK69</accession>
<feature type="transmembrane region" description="Helical" evidence="8">
    <location>
        <begin position="465"/>
        <end position="484"/>
    </location>
</feature>
<feature type="transmembrane region" description="Helical" evidence="8">
    <location>
        <begin position="264"/>
        <end position="284"/>
    </location>
</feature>
<dbReference type="RefSeq" id="WP_180571463.1">
    <property type="nucleotide sequence ID" value="NZ_JACCKB010000090.1"/>
</dbReference>
<feature type="transmembrane region" description="Helical" evidence="8">
    <location>
        <begin position="20"/>
        <end position="42"/>
    </location>
</feature>
<feature type="transmembrane region" description="Helical" evidence="8">
    <location>
        <begin position="349"/>
        <end position="368"/>
    </location>
</feature>
<feature type="transmembrane region" description="Helical" evidence="8">
    <location>
        <begin position="147"/>
        <end position="165"/>
    </location>
</feature>
<evidence type="ECO:0000256" key="7">
    <source>
        <dbReference type="ARBA" id="ARBA00023136"/>
    </source>
</evidence>
<dbReference type="AlphaFoldDB" id="A0A853IK69"/>
<feature type="transmembrane region" description="Helical" evidence="8">
    <location>
        <begin position="233"/>
        <end position="252"/>
    </location>
</feature>
<feature type="transmembrane region" description="Helical" evidence="8">
    <location>
        <begin position="320"/>
        <end position="337"/>
    </location>
</feature>
<evidence type="ECO:0000256" key="3">
    <source>
        <dbReference type="ARBA" id="ARBA00022448"/>
    </source>
</evidence>
<comment type="similarity">
    <text evidence="2">Belongs to the BCCT transporter (TC 2.A.15) family.</text>
</comment>
<evidence type="ECO:0000256" key="1">
    <source>
        <dbReference type="ARBA" id="ARBA00004651"/>
    </source>
</evidence>
<evidence type="ECO:0000256" key="8">
    <source>
        <dbReference type="SAM" id="Phobius"/>
    </source>
</evidence>
<dbReference type="InterPro" id="IPR000060">
    <property type="entry name" value="BCCT_transptr"/>
</dbReference>
<feature type="transmembrane region" description="Helical" evidence="8">
    <location>
        <begin position="54"/>
        <end position="72"/>
    </location>
</feature>
<feature type="transmembrane region" description="Helical" evidence="8">
    <location>
        <begin position="490"/>
        <end position="510"/>
    </location>
</feature>
<name>A0A853IK69_9GAMM</name>
<keyword evidence="5 8" id="KW-0812">Transmembrane</keyword>
<comment type="subcellular location">
    <subcellularLocation>
        <location evidence="1">Cell membrane</location>
        <topology evidence="1">Multi-pass membrane protein</topology>
    </subcellularLocation>
</comment>
<evidence type="ECO:0000313" key="9">
    <source>
        <dbReference type="EMBL" id="NYZ69475.1"/>
    </source>
</evidence>
<gene>
    <name evidence="9" type="ORF">H0A36_26005</name>
</gene>
<dbReference type="PANTHER" id="PTHR30047">
    <property type="entry name" value="HIGH-AFFINITY CHOLINE TRANSPORT PROTEIN-RELATED"/>
    <property type="match status" value="1"/>
</dbReference>
<feature type="transmembrane region" description="Helical" evidence="8">
    <location>
        <begin position="92"/>
        <end position="113"/>
    </location>
</feature>
<comment type="caution">
    <text evidence="9">The sequence shown here is derived from an EMBL/GenBank/DDBJ whole genome shotgun (WGS) entry which is preliminary data.</text>
</comment>